<evidence type="ECO:0000313" key="10">
    <source>
        <dbReference type="Proteomes" id="UP000663828"/>
    </source>
</evidence>
<sequence>MSNTNGFHPPSSSMVYNGQSETSKRLPSTSSTSSTSSNSTTATNKRLKAKIVVSTITETRTMKRHTNKKSKTSLDTTKKRHNHNDSNNNTTKKVKQSTHSRQLLTHPIIQNHQKKSANQTENLPTPSTKTDQHQRRHHHHHHHHNVINNDHCDFCGELYGEMISCDTCPATFHLLCANPPLSREDVPKGSYFCENCRAKTTDEELVNKDKQMKANVPTPKTLALDQKNKILVNGFKKHPQRNSPLEQVKLPTTSNGRSLVQASGEIKFRATNSTAKSKVPSSNFKRKRNDSSISPPPAPSSNNNVNSIKIPTTQIETLRRLLLSCRPEEFRGPALPFDDPSYNRDNYFQKNVLSWQKFCFICRKSSTNHIPSIHCDYCPLTYHLDCLNPPMRSLPSSTDKWMCPNHIEPILDRYLLRKKKLSTSERVKIYQQYSQIEHKTIIQDFIHMRQKKSHLLWETFDNHRLERIDASQIPKVIEDFYFNANMKSKPICLDEIEDNAVQTSVPIDEPSTQYDPCVWDTLQAMLNQITGGQKYELSSIVDSSLSIENNQMKRRFDDKQSNVLDTIDSLLTALNEPNYSIEQNRTTNDRFAALVSAADSCFNDEKSSEPPKPVPNSQVNSLSLLIDLSQFRLSHAALIHTRTKHVIYIRKQVIWFGSSKSNDVCLKNFNDQQTCQYVTEKHACLYYDRRRNIFELLNYSEYGTIVNGFRYGLGSLSDDESDDDDDDDDEEIHENENLQRCFCLTTPMYHSAWDGPAQIEQGTVVQIGCHEFLFYRHVVR</sequence>
<feature type="compositionally biased region" description="Basic residues" evidence="5">
    <location>
        <begin position="62"/>
        <end position="71"/>
    </location>
</feature>
<reference evidence="9" key="1">
    <citation type="submission" date="2021-02" db="EMBL/GenBank/DDBJ databases">
        <authorList>
            <person name="Nowell W R."/>
        </authorList>
    </citation>
    <scope>NUCLEOTIDE SEQUENCE</scope>
</reference>
<feature type="compositionally biased region" description="Polar residues" evidence="5">
    <location>
        <begin position="270"/>
        <end position="283"/>
    </location>
</feature>
<dbReference type="CDD" id="cd15534">
    <property type="entry name" value="PHD2_PHF12_Rco1"/>
    <property type="match status" value="1"/>
</dbReference>
<dbReference type="Gene3D" id="3.30.40.10">
    <property type="entry name" value="Zinc/RING finger domain, C3HC4 (zinc finger)"/>
    <property type="match status" value="2"/>
</dbReference>
<feature type="region of interest" description="Disordered" evidence="5">
    <location>
        <begin position="265"/>
        <end position="307"/>
    </location>
</feature>
<dbReference type="InterPro" id="IPR019786">
    <property type="entry name" value="Zinc_finger_PHD-type_CS"/>
</dbReference>
<dbReference type="SMART" id="SM00249">
    <property type="entry name" value="PHD"/>
    <property type="match status" value="2"/>
</dbReference>
<keyword evidence="2 4" id="KW-0863">Zinc-finger</keyword>
<protein>
    <recommendedName>
        <fullName evidence="11">PHD finger protein 12</fullName>
    </recommendedName>
</protein>
<feature type="domain" description="PHD-type" evidence="7">
    <location>
        <begin position="356"/>
        <end position="409"/>
    </location>
</feature>
<dbReference type="InterPro" id="IPR008984">
    <property type="entry name" value="SMAD_FHA_dom_sf"/>
</dbReference>
<feature type="compositionally biased region" description="Low complexity" evidence="5">
    <location>
        <begin position="28"/>
        <end position="44"/>
    </location>
</feature>
<dbReference type="Gene3D" id="2.60.200.20">
    <property type="match status" value="1"/>
</dbReference>
<keyword evidence="3" id="KW-0862">Zinc</keyword>
<dbReference type="InterPro" id="IPR011011">
    <property type="entry name" value="Znf_FYVE_PHD"/>
</dbReference>
<name>A0A816EDX2_ADIRI</name>
<dbReference type="SUPFAM" id="SSF57903">
    <property type="entry name" value="FYVE/PHD zinc finger"/>
    <property type="match status" value="2"/>
</dbReference>
<evidence type="ECO:0000313" key="9">
    <source>
        <dbReference type="EMBL" id="CAF1647784.1"/>
    </source>
</evidence>
<dbReference type="PROSITE" id="PS50006">
    <property type="entry name" value="FHA_DOMAIN"/>
    <property type="match status" value="1"/>
</dbReference>
<evidence type="ECO:0000256" key="5">
    <source>
        <dbReference type="SAM" id="MobiDB-lite"/>
    </source>
</evidence>
<feature type="domain" description="FHA" evidence="6">
    <location>
        <begin position="654"/>
        <end position="711"/>
    </location>
</feature>
<comment type="caution">
    <text evidence="9">The sequence shown here is derived from an EMBL/GenBank/DDBJ whole genome shotgun (WGS) entry which is preliminary data.</text>
</comment>
<organism evidence="9 10">
    <name type="scientific">Adineta ricciae</name>
    <name type="common">Rotifer</name>
    <dbReference type="NCBI Taxonomy" id="249248"/>
    <lineage>
        <taxon>Eukaryota</taxon>
        <taxon>Metazoa</taxon>
        <taxon>Spiralia</taxon>
        <taxon>Gnathifera</taxon>
        <taxon>Rotifera</taxon>
        <taxon>Eurotatoria</taxon>
        <taxon>Bdelloidea</taxon>
        <taxon>Adinetida</taxon>
        <taxon>Adinetidae</taxon>
        <taxon>Adineta</taxon>
    </lineage>
</organism>
<dbReference type="AlphaFoldDB" id="A0A816EDX2"/>
<dbReference type="EMBL" id="CAJNOJ010000044">
    <property type="protein sequence ID" value="CAF0943031.1"/>
    <property type="molecule type" value="Genomic_DNA"/>
</dbReference>
<dbReference type="OrthoDB" id="1919692at2759"/>
<dbReference type="Proteomes" id="UP000663852">
    <property type="component" value="Unassembled WGS sequence"/>
</dbReference>
<dbReference type="SUPFAM" id="SSF49879">
    <property type="entry name" value="SMAD/FHA domain"/>
    <property type="match status" value="1"/>
</dbReference>
<dbReference type="InterPro" id="IPR001965">
    <property type="entry name" value="Znf_PHD"/>
</dbReference>
<dbReference type="PANTHER" id="PTHR46309">
    <property type="entry name" value="PHD FINGER PROTEIN 12"/>
    <property type="match status" value="1"/>
</dbReference>
<feature type="compositionally biased region" description="Polar residues" evidence="5">
    <location>
        <begin position="241"/>
        <end position="256"/>
    </location>
</feature>
<dbReference type="Proteomes" id="UP000663828">
    <property type="component" value="Unassembled WGS sequence"/>
</dbReference>
<dbReference type="InterPro" id="IPR019787">
    <property type="entry name" value="Znf_PHD-finger"/>
</dbReference>
<evidence type="ECO:0008006" key="11">
    <source>
        <dbReference type="Google" id="ProtNLM"/>
    </source>
</evidence>
<evidence type="ECO:0000256" key="2">
    <source>
        <dbReference type="ARBA" id="ARBA00022771"/>
    </source>
</evidence>
<proteinExistence type="predicted"/>
<dbReference type="PANTHER" id="PTHR46309:SF1">
    <property type="entry name" value="PHD FINGER PROTEIN 12"/>
    <property type="match status" value="1"/>
</dbReference>
<dbReference type="InterPro" id="IPR042163">
    <property type="entry name" value="PHF12"/>
</dbReference>
<evidence type="ECO:0000313" key="8">
    <source>
        <dbReference type="EMBL" id="CAF0943031.1"/>
    </source>
</evidence>
<dbReference type="GO" id="GO:0070822">
    <property type="term" value="C:Sin3-type complex"/>
    <property type="evidence" value="ECO:0007669"/>
    <property type="project" value="TreeGrafter"/>
</dbReference>
<feature type="compositionally biased region" description="Polar residues" evidence="5">
    <location>
        <begin position="1"/>
        <end position="27"/>
    </location>
</feature>
<keyword evidence="1" id="KW-0479">Metal-binding</keyword>
<evidence type="ECO:0000259" key="7">
    <source>
        <dbReference type="PROSITE" id="PS50016"/>
    </source>
</evidence>
<evidence type="ECO:0000256" key="4">
    <source>
        <dbReference type="PROSITE-ProRule" id="PRU00146"/>
    </source>
</evidence>
<dbReference type="GO" id="GO:0008270">
    <property type="term" value="F:zinc ion binding"/>
    <property type="evidence" value="ECO:0007669"/>
    <property type="project" value="UniProtKB-KW"/>
</dbReference>
<feature type="compositionally biased region" description="Basic residues" evidence="5">
    <location>
        <begin position="134"/>
        <end position="143"/>
    </location>
</feature>
<feature type="region of interest" description="Disordered" evidence="5">
    <location>
        <begin position="237"/>
        <end position="256"/>
    </location>
</feature>
<dbReference type="PROSITE" id="PS01359">
    <property type="entry name" value="ZF_PHD_1"/>
    <property type="match status" value="1"/>
</dbReference>
<feature type="region of interest" description="Disordered" evidence="5">
    <location>
        <begin position="1"/>
        <end position="143"/>
    </location>
</feature>
<dbReference type="PROSITE" id="PS50016">
    <property type="entry name" value="ZF_PHD_2"/>
    <property type="match status" value="2"/>
</dbReference>
<accession>A0A816EDX2</accession>
<evidence type="ECO:0000256" key="1">
    <source>
        <dbReference type="ARBA" id="ARBA00022723"/>
    </source>
</evidence>
<feature type="domain" description="PHD-type" evidence="7">
    <location>
        <begin position="149"/>
        <end position="199"/>
    </location>
</feature>
<dbReference type="Pfam" id="PF00628">
    <property type="entry name" value="PHD"/>
    <property type="match status" value="2"/>
</dbReference>
<feature type="compositionally biased region" description="Polar residues" evidence="5">
    <location>
        <begin position="99"/>
        <end position="129"/>
    </location>
</feature>
<dbReference type="GO" id="GO:0000122">
    <property type="term" value="P:negative regulation of transcription by RNA polymerase II"/>
    <property type="evidence" value="ECO:0007669"/>
    <property type="project" value="TreeGrafter"/>
</dbReference>
<dbReference type="EMBL" id="CAJNOR010009749">
    <property type="protein sequence ID" value="CAF1647784.1"/>
    <property type="molecule type" value="Genomic_DNA"/>
</dbReference>
<keyword evidence="10" id="KW-1185">Reference proteome</keyword>
<gene>
    <name evidence="8" type="ORF">EDS130_LOCUS11926</name>
    <name evidence="9" type="ORF">XAT740_LOCUS54415</name>
</gene>
<dbReference type="InterPro" id="IPR013083">
    <property type="entry name" value="Znf_RING/FYVE/PHD"/>
</dbReference>
<dbReference type="GO" id="GO:0003714">
    <property type="term" value="F:transcription corepressor activity"/>
    <property type="evidence" value="ECO:0007669"/>
    <property type="project" value="InterPro"/>
</dbReference>
<evidence type="ECO:0000256" key="3">
    <source>
        <dbReference type="ARBA" id="ARBA00022833"/>
    </source>
</evidence>
<dbReference type="InterPro" id="IPR000253">
    <property type="entry name" value="FHA_dom"/>
</dbReference>
<evidence type="ECO:0000259" key="6">
    <source>
        <dbReference type="PROSITE" id="PS50006"/>
    </source>
</evidence>